<dbReference type="Proteomes" id="UP000444318">
    <property type="component" value="Unassembled WGS sequence"/>
</dbReference>
<dbReference type="RefSeq" id="WP_152808019.1">
    <property type="nucleotide sequence ID" value="NZ_WHUF01000007.1"/>
</dbReference>
<name>A0A843SJH2_9BURK</name>
<feature type="signal peptide" evidence="1">
    <location>
        <begin position="1"/>
        <end position="27"/>
    </location>
</feature>
<protein>
    <submittedName>
        <fullName evidence="2">Uncharacterized protein</fullName>
    </submittedName>
</protein>
<keyword evidence="3" id="KW-1185">Reference proteome</keyword>
<evidence type="ECO:0000313" key="2">
    <source>
        <dbReference type="EMBL" id="MQA22628.1"/>
    </source>
</evidence>
<evidence type="ECO:0000313" key="3">
    <source>
        <dbReference type="Proteomes" id="UP000444318"/>
    </source>
</evidence>
<comment type="caution">
    <text evidence="2">The sequence shown here is derived from an EMBL/GenBank/DDBJ whole genome shotgun (WGS) entry which is preliminary data.</text>
</comment>
<organism evidence="2 3">
    <name type="scientific">Rugamonas rivuli</name>
    <dbReference type="NCBI Taxonomy" id="2743358"/>
    <lineage>
        <taxon>Bacteria</taxon>
        <taxon>Pseudomonadati</taxon>
        <taxon>Pseudomonadota</taxon>
        <taxon>Betaproteobacteria</taxon>
        <taxon>Burkholderiales</taxon>
        <taxon>Oxalobacteraceae</taxon>
        <taxon>Telluria group</taxon>
        <taxon>Rugamonas</taxon>
    </lineage>
</organism>
<dbReference type="EMBL" id="WHUF01000007">
    <property type="protein sequence ID" value="MQA22628.1"/>
    <property type="molecule type" value="Genomic_DNA"/>
</dbReference>
<gene>
    <name evidence="2" type="ORF">GEV01_24210</name>
</gene>
<keyword evidence="1" id="KW-0732">Signal</keyword>
<proteinExistence type="predicted"/>
<evidence type="ECO:0000256" key="1">
    <source>
        <dbReference type="SAM" id="SignalP"/>
    </source>
</evidence>
<sequence length="250" mass="27588">MPSTKPYLRLVTMLACACWSMSAPCHATEPEPEPDVQRVIVRATGGAPLRSYQQMLDGLNAFEKYQSHAPDSRRRFQLVPLQGRAALKTIRLSIASGDEITPVAVDADGRFDLPRLDHPEPDAQLKLSLRSDSVRWRPYVRTPGVPADQLRLGDLRIECRVFDAVDERSMSFTQRMGLSLLGGACVGSRVDFWALAPARIDGVTLVHGNRRVALPQTAIGRNGETFIAPVNDAGWPDDTRIEFSFVPVAP</sequence>
<dbReference type="AlphaFoldDB" id="A0A843SJH2"/>
<reference evidence="2 3" key="1">
    <citation type="submission" date="2019-10" db="EMBL/GenBank/DDBJ databases">
        <title>Two novel species isolated from a subtropical stream in China.</title>
        <authorList>
            <person name="Lu H."/>
        </authorList>
    </citation>
    <scope>NUCLEOTIDE SEQUENCE [LARGE SCALE GENOMIC DNA]</scope>
    <source>
        <strain evidence="2 3">FT103W</strain>
    </source>
</reference>
<accession>A0A843SJH2</accession>
<feature type="chain" id="PRO_5032972057" evidence="1">
    <location>
        <begin position="28"/>
        <end position="250"/>
    </location>
</feature>